<dbReference type="EC" id="4.3.2.2" evidence="4 11"/>
<keyword evidence="16" id="KW-1185">Reference proteome</keyword>
<feature type="domain" description="Adenylosuccinate lyase C-terminal" evidence="13">
    <location>
        <begin position="349"/>
        <end position="429"/>
    </location>
</feature>
<evidence type="ECO:0000256" key="8">
    <source>
        <dbReference type="ARBA" id="ARBA00024477"/>
    </source>
</evidence>
<evidence type="ECO:0000256" key="11">
    <source>
        <dbReference type="NCBIfam" id="TIGR00928"/>
    </source>
</evidence>
<organism evidence="14">
    <name type="scientific">Acidithiobacillus ferrivorans</name>
    <dbReference type="NCBI Taxonomy" id="160808"/>
    <lineage>
        <taxon>Bacteria</taxon>
        <taxon>Pseudomonadati</taxon>
        <taxon>Pseudomonadota</taxon>
        <taxon>Acidithiobacillia</taxon>
        <taxon>Acidithiobacillales</taxon>
        <taxon>Acidithiobacillaceae</taxon>
        <taxon>Acidithiobacillus</taxon>
    </lineage>
</organism>
<dbReference type="PANTHER" id="PTHR43172:SF1">
    <property type="entry name" value="ADENYLOSUCCINATE LYASE"/>
    <property type="match status" value="1"/>
</dbReference>
<dbReference type="CDD" id="cd01360">
    <property type="entry name" value="Adenylsuccinate_lyase_1"/>
    <property type="match status" value="1"/>
</dbReference>
<evidence type="ECO:0000256" key="1">
    <source>
        <dbReference type="ARBA" id="ARBA00004706"/>
    </source>
</evidence>
<evidence type="ECO:0000256" key="5">
    <source>
        <dbReference type="ARBA" id="ARBA00017058"/>
    </source>
</evidence>
<evidence type="ECO:0000313" key="14">
    <source>
        <dbReference type="EMBL" id="CDQ11920.1"/>
    </source>
</evidence>
<dbReference type="AlphaFoldDB" id="A0A060UU50"/>
<dbReference type="NCBIfam" id="TIGR00928">
    <property type="entry name" value="purB"/>
    <property type="match status" value="1"/>
</dbReference>
<dbReference type="Pfam" id="PF10397">
    <property type="entry name" value="ADSL_C"/>
    <property type="match status" value="1"/>
</dbReference>
<accession>A0A060UU50</accession>
<dbReference type="UniPathway" id="UPA00074">
    <property type="reaction ID" value="UER00132"/>
</dbReference>
<dbReference type="FunFam" id="1.10.40.30:FF:000007">
    <property type="entry name" value="Adenylosuccinate lyase"/>
    <property type="match status" value="1"/>
</dbReference>
<dbReference type="GO" id="GO:0070626">
    <property type="term" value="F:(S)-2-(5-amino-1-(5-phospho-D-ribosyl)imidazole-4-carboxamido) succinate lyase (fumarate-forming) activity"/>
    <property type="evidence" value="ECO:0007669"/>
    <property type="project" value="TreeGrafter"/>
</dbReference>
<dbReference type="FunFam" id="1.20.200.10:FF:000008">
    <property type="entry name" value="Adenylosuccinate lyase"/>
    <property type="match status" value="1"/>
</dbReference>
<dbReference type="Gene3D" id="1.10.40.30">
    <property type="entry name" value="Fumarase/aspartase (C-terminal domain)"/>
    <property type="match status" value="1"/>
</dbReference>
<dbReference type="GO" id="GO:0004018">
    <property type="term" value="F:N6-(1,2-dicarboxyethyl)AMP AMP-lyase (fumarate-forming) activity"/>
    <property type="evidence" value="ECO:0007669"/>
    <property type="project" value="UniProtKB-UniRule"/>
</dbReference>
<dbReference type="Gene3D" id="1.20.200.10">
    <property type="entry name" value="Fumarase/aspartase (Central domain)"/>
    <property type="match status" value="1"/>
</dbReference>
<evidence type="ECO:0000313" key="16">
    <source>
        <dbReference type="Proteomes" id="UP000193925"/>
    </source>
</evidence>
<name>A0A060UU50_9PROT</name>
<comment type="pathway">
    <text evidence="1 12">Purine metabolism; IMP biosynthesis via de novo pathway; 5-amino-1-(5-phospho-D-ribosyl)imidazole-4-carboxamide from 5-amino-1-(5-phospho-D-ribosyl)imidazole-4-carboxylate: step 2/2.</text>
</comment>
<dbReference type="InterPro" id="IPR000362">
    <property type="entry name" value="Fumarate_lyase_fam"/>
</dbReference>
<dbReference type="GO" id="GO:0044208">
    <property type="term" value="P:'de novo' AMP biosynthetic process"/>
    <property type="evidence" value="ECO:0007669"/>
    <property type="project" value="UniProtKB-UniPathway"/>
</dbReference>
<dbReference type="InterPro" id="IPR008948">
    <property type="entry name" value="L-Aspartase-like"/>
</dbReference>
<comment type="catalytic activity">
    <reaction evidence="10">
        <text>N(6)-(1,2-dicarboxyethyl)-AMP = fumarate + AMP</text>
        <dbReference type="Rhea" id="RHEA:16853"/>
        <dbReference type="ChEBI" id="CHEBI:29806"/>
        <dbReference type="ChEBI" id="CHEBI:57567"/>
        <dbReference type="ChEBI" id="CHEBI:456215"/>
        <dbReference type="EC" id="4.3.2.2"/>
    </reaction>
    <physiologicalReaction direction="left-to-right" evidence="10">
        <dbReference type="Rhea" id="RHEA:16854"/>
    </physiologicalReaction>
</comment>
<dbReference type="PRINTS" id="PR00149">
    <property type="entry name" value="FUMRATELYASE"/>
</dbReference>
<dbReference type="RefSeq" id="WP_035195174.1">
    <property type="nucleotide sequence ID" value="NZ_CCCS020000057.1"/>
</dbReference>
<dbReference type="PROSITE" id="PS00163">
    <property type="entry name" value="FUMARATE_LYASES"/>
    <property type="match status" value="1"/>
</dbReference>
<evidence type="ECO:0000313" key="15">
    <source>
        <dbReference type="EMBL" id="SMH65476.1"/>
    </source>
</evidence>
<dbReference type="InterPro" id="IPR020557">
    <property type="entry name" value="Fumarate_lyase_CS"/>
</dbReference>
<dbReference type="SMART" id="SM00998">
    <property type="entry name" value="ADSL_C"/>
    <property type="match status" value="1"/>
</dbReference>
<evidence type="ECO:0000256" key="12">
    <source>
        <dbReference type="RuleBase" id="RU361172"/>
    </source>
</evidence>
<keyword evidence="6 12" id="KW-0658">Purine biosynthesis</keyword>
<comment type="catalytic activity">
    <reaction evidence="8">
        <text>(2S)-2-[5-amino-1-(5-phospho-beta-D-ribosyl)imidazole-4-carboxamido]succinate = 5-amino-1-(5-phospho-beta-D-ribosyl)imidazole-4-carboxamide + fumarate</text>
        <dbReference type="Rhea" id="RHEA:23920"/>
        <dbReference type="ChEBI" id="CHEBI:29806"/>
        <dbReference type="ChEBI" id="CHEBI:58443"/>
        <dbReference type="ChEBI" id="CHEBI:58475"/>
        <dbReference type="EC" id="4.3.2.2"/>
    </reaction>
    <physiologicalReaction direction="left-to-right" evidence="8">
        <dbReference type="Rhea" id="RHEA:23921"/>
    </physiologicalReaction>
</comment>
<evidence type="ECO:0000256" key="10">
    <source>
        <dbReference type="ARBA" id="ARBA00049115"/>
    </source>
</evidence>
<dbReference type="InterPro" id="IPR024083">
    <property type="entry name" value="Fumarase/histidase_N"/>
</dbReference>
<dbReference type="InterPro" id="IPR022761">
    <property type="entry name" value="Fumarate_lyase_N"/>
</dbReference>
<sequence length="435" mass="48045">MIERYTRPEMGALWTQDAKYQAWLDVELAACRALADRGQIPADALTDIEAKAAFDSARIEEIELEVKHDVIAFLTSVAEHVGPSSRFVHLGLTSSDVVDTGFALQLKRSGALLLEGMDRLHQALVKLAWKHKDTVMIGRSHGIHAEPITFGLKVAVWCAEAQRNRHRLVSAIATVSAGMLSGAVGTFANIDPGVEDAVCAELGLTPELASTQVISRDRHAEFFGTLAVIAGSIEKIAVEIRHLQRTEVLEVEEPFSAGQKGSSAMPHKRNPILSENLTGLARLLRGYAGMALEDIALWHERDISHSSVERVIGPDACIVMDFMFHRASGLLERLVVYPQRMLENLHKMHGLIFSQRVLLALTGKGMLREDAYRVVQHNAMQVWEANADFKSLLAADPQIQPYLSAQELAALFDLAYHTRNIDAIFARVFPEGQPR</sequence>
<evidence type="ECO:0000256" key="2">
    <source>
        <dbReference type="ARBA" id="ARBA00004734"/>
    </source>
</evidence>
<dbReference type="GO" id="GO:0005829">
    <property type="term" value="C:cytosol"/>
    <property type="evidence" value="ECO:0007669"/>
    <property type="project" value="TreeGrafter"/>
</dbReference>
<reference evidence="14" key="2">
    <citation type="submission" date="2014-07" db="EMBL/GenBank/DDBJ databases">
        <title>Initial genome analysis of the psychrotolerant acidophile Acidithiobacillus ferrivorans CF27: insights into iron and sulfur oxidation pathways and into biofilm formation.</title>
        <authorList>
            <person name="Talla E."/>
            <person name="Hedrich S."/>
            <person name="Mangenot S."/>
            <person name="Ji B."/>
            <person name="Johnson D.B."/>
            <person name="Barbe V."/>
            <person name="Bonnefoy V."/>
        </authorList>
    </citation>
    <scope>NUCLEOTIDE SEQUENCE [LARGE SCALE GENOMIC DNA]</scope>
    <source>
        <strain evidence="14">CF27</strain>
    </source>
</reference>
<dbReference type="InterPro" id="IPR004769">
    <property type="entry name" value="Pur_lyase"/>
</dbReference>
<dbReference type="Proteomes" id="UP000193925">
    <property type="component" value="Chromosome AFERRI"/>
</dbReference>
<dbReference type="UniPathway" id="UPA00075">
    <property type="reaction ID" value="UER00336"/>
</dbReference>
<dbReference type="EMBL" id="CCCS020000057">
    <property type="protein sequence ID" value="CDQ11920.1"/>
    <property type="molecule type" value="Genomic_DNA"/>
</dbReference>
<dbReference type="GO" id="GO:0006189">
    <property type="term" value="P:'de novo' IMP biosynthetic process"/>
    <property type="evidence" value="ECO:0007669"/>
    <property type="project" value="UniProtKB-UniPathway"/>
</dbReference>
<reference evidence="14" key="1">
    <citation type="submission" date="2014-03" db="EMBL/GenBank/DDBJ databases">
        <authorList>
            <person name="Genoscope - CEA"/>
        </authorList>
    </citation>
    <scope>NUCLEOTIDE SEQUENCE [LARGE SCALE GENOMIC DNA]</scope>
    <source>
        <strain evidence="14">CF27</strain>
    </source>
</reference>
<dbReference type="Gene3D" id="1.10.275.10">
    <property type="entry name" value="Fumarase/aspartase (N-terminal domain)"/>
    <property type="match status" value="1"/>
</dbReference>
<dbReference type="PRINTS" id="PR00145">
    <property type="entry name" value="ARGSUCLYASE"/>
</dbReference>
<reference evidence="15 16" key="3">
    <citation type="submission" date="2017-03" db="EMBL/GenBank/DDBJ databases">
        <authorList>
            <person name="Regsiter A."/>
            <person name="William W."/>
        </authorList>
    </citation>
    <scope>NUCLEOTIDE SEQUENCE [LARGE SCALE GENOMIC DNA]</scope>
    <source>
        <strain evidence="15">PRJEB5721</strain>
    </source>
</reference>
<dbReference type="SUPFAM" id="SSF48557">
    <property type="entry name" value="L-aspartase-like"/>
    <property type="match status" value="1"/>
</dbReference>
<comment type="pathway">
    <text evidence="2 12">Purine metabolism; AMP biosynthesis via de novo pathway; AMP from IMP: step 2/2.</text>
</comment>
<evidence type="ECO:0000256" key="4">
    <source>
        <dbReference type="ARBA" id="ARBA00012339"/>
    </source>
</evidence>
<evidence type="ECO:0000259" key="13">
    <source>
        <dbReference type="SMART" id="SM00998"/>
    </source>
</evidence>
<proteinExistence type="inferred from homology"/>
<comment type="similarity">
    <text evidence="3 12">Belongs to the lyase 1 family. Adenylosuccinate lyase subfamily.</text>
</comment>
<gene>
    <name evidence="14" type="primary">purB</name>
    <name evidence="15" type="ORF">AFERRI_20258</name>
    <name evidence="14" type="ORF">AFERRI_600146</name>
</gene>
<dbReference type="InterPro" id="IPR019468">
    <property type="entry name" value="AdenyloSucc_lyase_C"/>
</dbReference>
<keyword evidence="7 12" id="KW-0456">Lyase</keyword>
<evidence type="ECO:0000256" key="6">
    <source>
        <dbReference type="ARBA" id="ARBA00022755"/>
    </source>
</evidence>
<evidence type="ECO:0000256" key="9">
    <source>
        <dbReference type="ARBA" id="ARBA00030717"/>
    </source>
</evidence>
<dbReference type="Pfam" id="PF00206">
    <property type="entry name" value="Lyase_1"/>
    <property type="match status" value="1"/>
</dbReference>
<evidence type="ECO:0000256" key="7">
    <source>
        <dbReference type="ARBA" id="ARBA00023239"/>
    </source>
</evidence>
<protein>
    <recommendedName>
        <fullName evidence="5 11">Adenylosuccinate lyase</fullName>
        <shortName evidence="12">ASL</shortName>
        <ecNumber evidence="4 11">4.3.2.2</ecNumber>
    </recommendedName>
    <alternativeName>
        <fullName evidence="9 12">Adenylosuccinase</fullName>
    </alternativeName>
</protein>
<evidence type="ECO:0000256" key="3">
    <source>
        <dbReference type="ARBA" id="ARBA00008273"/>
    </source>
</evidence>
<dbReference type="EMBL" id="LT841305">
    <property type="protein sequence ID" value="SMH65476.1"/>
    <property type="molecule type" value="Genomic_DNA"/>
</dbReference>
<dbReference type="PANTHER" id="PTHR43172">
    <property type="entry name" value="ADENYLOSUCCINATE LYASE"/>
    <property type="match status" value="1"/>
</dbReference>